<feature type="region of interest" description="Disordered" evidence="7">
    <location>
        <begin position="1098"/>
        <end position="1120"/>
    </location>
</feature>
<dbReference type="STRING" id="655863.F0XA77"/>
<accession>F0XA77</accession>
<dbReference type="Pfam" id="PF00172">
    <property type="entry name" value="Zn_clus"/>
    <property type="match status" value="1"/>
</dbReference>
<evidence type="ECO:0000256" key="4">
    <source>
        <dbReference type="ARBA" id="ARBA00023125"/>
    </source>
</evidence>
<keyword evidence="10" id="KW-1185">Reference proteome</keyword>
<dbReference type="PROSITE" id="PS00463">
    <property type="entry name" value="ZN2_CY6_FUNGAL_1"/>
    <property type="match status" value="1"/>
</dbReference>
<keyword evidence="1" id="KW-0479">Metal-binding</keyword>
<keyword evidence="2" id="KW-0862">Zinc</keyword>
<feature type="region of interest" description="Disordered" evidence="7">
    <location>
        <begin position="910"/>
        <end position="936"/>
    </location>
</feature>
<proteinExistence type="predicted"/>
<dbReference type="RefSeq" id="XP_014175246.1">
    <property type="nucleotide sequence ID" value="XM_014319771.1"/>
</dbReference>
<dbReference type="PANTHER" id="PTHR31944:SF130">
    <property type="entry name" value="ZN(II)2CYS6 TRANSCRIPTION FACTO (EUROFUNG)"/>
    <property type="match status" value="1"/>
</dbReference>
<dbReference type="SMART" id="SM00066">
    <property type="entry name" value="GAL4"/>
    <property type="match status" value="1"/>
</dbReference>
<keyword evidence="6" id="KW-0539">Nucleus</keyword>
<evidence type="ECO:0000256" key="3">
    <source>
        <dbReference type="ARBA" id="ARBA00023015"/>
    </source>
</evidence>
<dbReference type="GO" id="GO:0005634">
    <property type="term" value="C:nucleus"/>
    <property type="evidence" value="ECO:0007669"/>
    <property type="project" value="TreeGrafter"/>
</dbReference>
<dbReference type="CDD" id="cd00067">
    <property type="entry name" value="GAL4"/>
    <property type="match status" value="1"/>
</dbReference>
<evidence type="ECO:0000313" key="10">
    <source>
        <dbReference type="Proteomes" id="UP000007796"/>
    </source>
</evidence>
<evidence type="ECO:0000256" key="1">
    <source>
        <dbReference type="ARBA" id="ARBA00022723"/>
    </source>
</evidence>
<evidence type="ECO:0000256" key="7">
    <source>
        <dbReference type="SAM" id="MobiDB-lite"/>
    </source>
</evidence>
<dbReference type="HOGENOM" id="CLU_236593_0_0_1"/>
<dbReference type="InParanoid" id="F0XA77"/>
<organism evidence="10">
    <name type="scientific">Grosmannia clavigera (strain kw1407 / UAMH 11150)</name>
    <name type="common">Blue stain fungus</name>
    <name type="synonym">Graphiocladiella clavigera</name>
    <dbReference type="NCBI Taxonomy" id="655863"/>
    <lineage>
        <taxon>Eukaryota</taxon>
        <taxon>Fungi</taxon>
        <taxon>Dikarya</taxon>
        <taxon>Ascomycota</taxon>
        <taxon>Pezizomycotina</taxon>
        <taxon>Sordariomycetes</taxon>
        <taxon>Sordariomycetidae</taxon>
        <taxon>Ophiostomatales</taxon>
        <taxon>Ophiostomataceae</taxon>
        <taxon>Leptographium</taxon>
    </lineage>
</organism>
<dbReference type="PROSITE" id="PS50048">
    <property type="entry name" value="ZN2_CY6_FUNGAL_2"/>
    <property type="match status" value="1"/>
</dbReference>
<dbReference type="Gene3D" id="4.10.240.10">
    <property type="entry name" value="Zn(2)-C6 fungal-type DNA-binding domain"/>
    <property type="match status" value="1"/>
</dbReference>
<keyword evidence="4" id="KW-0238">DNA-binding</keyword>
<dbReference type="InterPro" id="IPR007219">
    <property type="entry name" value="XnlR_reg_dom"/>
</dbReference>
<dbReference type="InterPro" id="IPR051430">
    <property type="entry name" value="Fungal_TF_Env_Response"/>
</dbReference>
<dbReference type="GeneID" id="25976977"/>
<feature type="region of interest" description="Disordered" evidence="7">
    <location>
        <begin position="171"/>
        <end position="216"/>
    </location>
</feature>
<protein>
    <submittedName>
        <fullName evidence="9">C6 zinc finger domain containing protein</fullName>
    </submittedName>
</protein>
<feature type="region of interest" description="Disordered" evidence="7">
    <location>
        <begin position="1"/>
        <end position="51"/>
    </location>
</feature>
<feature type="region of interest" description="Disordered" evidence="7">
    <location>
        <begin position="1520"/>
        <end position="1540"/>
    </location>
</feature>
<gene>
    <name evidence="9" type="ORF">CMQ_3833</name>
</gene>
<feature type="compositionally biased region" description="Basic and acidic residues" evidence="7">
    <location>
        <begin position="172"/>
        <end position="181"/>
    </location>
</feature>
<dbReference type="GO" id="GO:0000978">
    <property type="term" value="F:RNA polymerase II cis-regulatory region sequence-specific DNA binding"/>
    <property type="evidence" value="ECO:0007669"/>
    <property type="project" value="TreeGrafter"/>
</dbReference>
<sequence length="1863" mass="204962">MPSEHSKSGSSTPVAEQSAVGDRDRSEDLQDDDGHDDGNGSEQPARKRQRVRLSCLECRRRKLSCDRGFPCERCIKSGTPERCTYETRPGLAPPAKNGLSQGALTNFDSRLAAYAAIGDGGMIPPYRRDSHRSAGTPSSSTQHHADVVGGGSDRIRRLELEVAQLRAMLTQSDKDKNEGSKAKTAALSDGSTTVHDDDSPADKGDGNAGQSPPSTFVEHIYGSGGAATTQVGDELRFFRGKEFKTRYFGPHNACMAFSELTGLCPFMKETAEEWLRPLHVHHFKSKDRAKRMHEREDMFARPDAELEALLPSRDETDVLVDIYLNQFEQVHRIMHIPSFRRDYASFWDGQKTRPSAFTALLLSMMAISSCLRGNPTGRFVGLVSQSHYMAEQWIAACEAWSQRQSQKHRKLVHYQVACLVYLAKRVNTVKKKRFWKASGALVQDAVSVGLHRDPSHIHENVSAYNQEMRRRIWSTIQEFDMQASFDHGLPTLLSALRFDVHSPRNLADEDFDEDSTVLPPSRPPDEYTFSSYQHLSRQSLELRLQLSRVLTGPPDDLDYDQVIRYTNDITQEIDALPSWDVRAIAESQAKASPDRDILTAAHLTPLLAYTLLHIQLRQYIIPLHQPYLKLRKTNSKYQYSEIIYYNAARDMVLLHDKLAEQGVRTLNFMREDALTLSINLCSVTMLQPRGSTNMIMVNSQHTMRLLEKCLAMKEDRVLRCGNNEPWGYSIMCAATGLLEAHLGQKTPEAAKASSAERFVNLHCKLLVRQDGPQQQQQDQQDEPERHEQRQAPPLLQPQLPQSLLAPPAKMTMGILGNEVLDRPKPTAPFFSMSQGSSQGGGIGMGPDAIQPTTAWWMANMANMASMANPNADASQIQIPQGLNSEFNVELMGLSLGNLWADYSWEETKEPREGSSLHSRSSATSPAAASPTRAPRLPAPHLLAESSAPILSDFHSCADPRQSRPAYLIPKIPGLEGLVDNDTDSDDGVPHMTSAGTVSTSAGPAISRSACNSIKGSASSPLSLLKTHMEALRHFPSSESTRSRALSVASDEDDFAAMARRAEVRRIAHKMIQEELQKEQHPPPTHSHRRVAMSTIREDPSDVASSYGGPSRNAKNSCNRATQRDGQHVVIENTSFGCSHIQADFLQKADGGTPLFPEETNLPRTFQLKSRSRISLPRGFRIRSRIRGAVGEKRWGKATLVTVRSRQSSEVAALDEETAVSPLQPVDQISESLGVTRKRPSIGCESCFVSLLGGASLDDSRKNTTVSSDQRAIGNANGTFSTVHVENTRTACPEHKPTSRHVSYVSESLGSYDEDGSIHEAHEAHIVAASKPSSPTLCICGSCGKGQQPMLSDGPESRSSCHLCTAASTHIQNGEHRSGPSVASHISTLNLPSPVVELNSIVDGGRSLKSRKDSQSWTTCRDFPPLNVSDDDSKSFSEAISRRRSTGFPFQFRSLSRKWPRQLCYCNTLKLTPNSGLGGSKALKDIELDEDLQPTAPSGHMRSRSVDTRGFPESWWNAVPDMPTEPKHATGANTSSPDGVLEAQPLSVNTLDKADIIVASEKSVNEQGGLMFLSSRVMSASFEKVFKMGLNKIMPRRQSVSVTQTQDDSVPTYSSQKLDAHVPDGVLQPHFNVMDESVDTLPVKLPPPGPETELPRIERRLSEASMSTCPNRSQEDMISDIDSVFGVLISADNSQDKGRQTPVNVNMGVVADKSWPPLTAPSTPVSNAYAEVRAYIITNFSENTAMAATKRIAKSSGGSESCEPDTNQQSGKSSVDTAPVPEPKAIRGDAISIKSDSAHVVKKPGTSLASSKYMTWNCPTRVPQEPMRSTLEFGLELERVLSGEKENMELFAGRAKFPIIKYGQ</sequence>
<keyword evidence="3" id="KW-0805">Transcription regulation</keyword>
<dbReference type="EMBL" id="GL629735">
    <property type="protein sequence ID" value="EFX05764.1"/>
    <property type="molecule type" value="Genomic_DNA"/>
</dbReference>
<name>F0XA77_GROCL</name>
<dbReference type="PANTHER" id="PTHR31944">
    <property type="entry name" value="HEME-RESPONSIVE ZINC FINGER TRANSCRIPTION FACTOR HAP1"/>
    <property type="match status" value="1"/>
</dbReference>
<feature type="compositionally biased region" description="Low complexity" evidence="7">
    <location>
        <begin position="918"/>
        <end position="936"/>
    </location>
</feature>
<dbReference type="Proteomes" id="UP000007796">
    <property type="component" value="Unassembled WGS sequence"/>
</dbReference>
<feature type="compositionally biased region" description="Basic and acidic residues" evidence="7">
    <location>
        <begin position="194"/>
        <end position="205"/>
    </location>
</feature>
<dbReference type="InterPro" id="IPR001138">
    <property type="entry name" value="Zn2Cys6_DnaBD"/>
</dbReference>
<feature type="region of interest" description="Disordered" evidence="7">
    <location>
        <begin position="1750"/>
        <end position="1782"/>
    </location>
</feature>
<evidence type="ECO:0000313" key="9">
    <source>
        <dbReference type="EMBL" id="EFX05764.1"/>
    </source>
</evidence>
<dbReference type="Pfam" id="PF04082">
    <property type="entry name" value="Fungal_trans"/>
    <property type="match status" value="1"/>
</dbReference>
<dbReference type="OrthoDB" id="4236860at2759"/>
<dbReference type="SMART" id="SM00906">
    <property type="entry name" value="Fungal_trans"/>
    <property type="match status" value="1"/>
</dbReference>
<feature type="compositionally biased region" description="Low complexity" evidence="7">
    <location>
        <begin position="790"/>
        <end position="799"/>
    </location>
</feature>
<evidence type="ECO:0000259" key="8">
    <source>
        <dbReference type="PROSITE" id="PS50048"/>
    </source>
</evidence>
<feature type="region of interest" description="Disordered" evidence="7">
    <location>
        <begin position="123"/>
        <end position="150"/>
    </location>
</feature>
<dbReference type="GO" id="GO:0006351">
    <property type="term" value="P:DNA-templated transcription"/>
    <property type="evidence" value="ECO:0007669"/>
    <property type="project" value="InterPro"/>
</dbReference>
<feature type="compositionally biased region" description="Polar residues" evidence="7">
    <location>
        <begin position="1755"/>
        <end position="1775"/>
    </location>
</feature>
<evidence type="ECO:0000256" key="5">
    <source>
        <dbReference type="ARBA" id="ARBA00023163"/>
    </source>
</evidence>
<dbReference type="eggNOG" id="ENOG502SH73">
    <property type="taxonomic scope" value="Eukaryota"/>
</dbReference>
<dbReference type="CDD" id="cd12148">
    <property type="entry name" value="fungal_TF_MHR"/>
    <property type="match status" value="1"/>
</dbReference>
<reference evidence="9 10" key="1">
    <citation type="journal article" date="2011" name="Proc. Natl. Acad. Sci. U.S.A.">
        <title>Genome and transcriptome analyses of the mountain pine beetle-fungal symbiont Grosmannia clavigera, a lodgepole pine pathogen.</title>
        <authorList>
            <person name="DiGuistini S."/>
            <person name="Wang Y."/>
            <person name="Liao N.Y."/>
            <person name="Taylor G."/>
            <person name="Tanguay P."/>
            <person name="Feau N."/>
            <person name="Henrissat B."/>
            <person name="Chan S.K."/>
            <person name="Hesse-Orce U."/>
            <person name="Alamouti S.M."/>
            <person name="Tsui C.K.M."/>
            <person name="Docking R.T."/>
            <person name="Levasseur A."/>
            <person name="Haridas S."/>
            <person name="Robertson G."/>
            <person name="Birol I."/>
            <person name="Holt R.A."/>
            <person name="Marra M.A."/>
            <person name="Hamelin R.C."/>
            <person name="Hirst M."/>
            <person name="Jones S.J.M."/>
            <person name="Bohlmann J."/>
            <person name="Breuil C."/>
        </authorList>
    </citation>
    <scope>NUCLEOTIDE SEQUENCE [LARGE SCALE GENOMIC DNA]</scope>
    <source>
        <strain evidence="10">kw1407 / UAMH 11150</strain>
    </source>
</reference>
<evidence type="ECO:0000256" key="2">
    <source>
        <dbReference type="ARBA" id="ARBA00022833"/>
    </source>
</evidence>
<feature type="region of interest" description="Disordered" evidence="7">
    <location>
        <begin position="770"/>
        <end position="799"/>
    </location>
</feature>
<dbReference type="GO" id="GO:0008270">
    <property type="term" value="F:zinc ion binding"/>
    <property type="evidence" value="ECO:0007669"/>
    <property type="project" value="InterPro"/>
</dbReference>
<evidence type="ECO:0000256" key="6">
    <source>
        <dbReference type="ARBA" id="ARBA00023242"/>
    </source>
</evidence>
<dbReference type="SUPFAM" id="SSF57701">
    <property type="entry name" value="Zn2/Cys6 DNA-binding domain"/>
    <property type="match status" value="1"/>
</dbReference>
<keyword evidence="5" id="KW-0804">Transcription</keyword>
<dbReference type="GO" id="GO:0001228">
    <property type="term" value="F:DNA-binding transcription activator activity, RNA polymerase II-specific"/>
    <property type="evidence" value="ECO:0007669"/>
    <property type="project" value="TreeGrafter"/>
</dbReference>
<dbReference type="InterPro" id="IPR036864">
    <property type="entry name" value="Zn2-C6_fun-type_DNA-bd_sf"/>
</dbReference>
<feature type="compositionally biased region" description="Polar residues" evidence="7">
    <location>
        <begin position="133"/>
        <end position="142"/>
    </location>
</feature>
<feature type="domain" description="Zn(2)-C6 fungal-type" evidence="8">
    <location>
        <begin position="54"/>
        <end position="85"/>
    </location>
</feature>